<dbReference type="Gene3D" id="2.160.20.120">
    <property type="match status" value="1"/>
</dbReference>
<feature type="domain" description="Putative auto-transporter adhesin head GIN" evidence="1">
    <location>
        <begin position="163"/>
        <end position="261"/>
    </location>
</feature>
<organism evidence="2 3">
    <name type="scientific">Roseateles asaccharophilus</name>
    <dbReference type="NCBI Taxonomy" id="582607"/>
    <lineage>
        <taxon>Bacteria</taxon>
        <taxon>Pseudomonadati</taxon>
        <taxon>Pseudomonadota</taxon>
        <taxon>Betaproteobacteria</taxon>
        <taxon>Burkholderiales</taxon>
        <taxon>Sphaerotilaceae</taxon>
        <taxon>Roseateles</taxon>
    </lineage>
</organism>
<gene>
    <name evidence="2" type="ORF">DFR39_11454</name>
</gene>
<proteinExistence type="predicted"/>
<dbReference type="EMBL" id="SNXE01000014">
    <property type="protein sequence ID" value="TDP04565.1"/>
    <property type="molecule type" value="Genomic_DNA"/>
</dbReference>
<dbReference type="AlphaFoldDB" id="A0A4R6MRG1"/>
<evidence type="ECO:0000313" key="2">
    <source>
        <dbReference type="EMBL" id="TDP04565.1"/>
    </source>
</evidence>
<sequence>MRRRACLGVLLVAGGLQACGHGRGADRPWDMSPGDPGLPGGPEGDLLASRLAVDGPLTLALEQGPPGEPRMDRLGREPLQLRKDREGLLIYQPGDRSARARLSQPSLRELQVRGESQVRLGPWRADSLSLVLSGAGSLEAERLEARQVRVQMMGSGRMVLGALRCERLEVLISGSGSLKLERLQTEMLDVSLRASGDFSASGRALHQRWQLSGSGDVDAEDLSGSAAQLRSFGSGDAALGPLESLEVELFGSGDLVYGGRPQLRQRSLGSGRVRPR</sequence>
<keyword evidence="3" id="KW-1185">Reference proteome</keyword>
<reference evidence="2 3" key="1">
    <citation type="submission" date="2019-03" db="EMBL/GenBank/DDBJ databases">
        <title>Genomic Encyclopedia of Type Strains, Phase IV (KMG-IV): sequencing the most valuable type-strain genomes for metagenomic binning, comparative biology and taxonomic classification.</title>
        <authorList>
            <person name="Goeker M."/>
        </authorList>
    </citation>
    <scope>NUCLEOTIDE SEQUENCE [LARGE SCALE GENOMIC DNA]</scope>
    <source>
        <strain evidence="2 3">DSM 25082</strain>
    </source>
</reference>
<comment type="caution">
    <text evidence="2">The sequence shown here is derived from an EMBL/GenBank/DDBJ whole genome shotgun (WGS) entry which is preliminary data.</text>
</comment>
<evidence type="ECO:0000259" key="1">
    <source>
        <dbReference type="Pfam" id="PF10988"/>
    </source>
</evidence>
<dbReference type="PANTHER" id="PTHR39200:SF1">
    <property type="entry name" value="AUTO-TRANSPORTER ADHESIN HEAD GIN DOMAIN-CONTAINING PROTEIN-RELATED"/>
    <property type="match status" value="1"/>
</dbReference>
<dbReference type="Pfam" id="PF10988">
    <property type="entry name" value="DUF2807"/>
    <property type="match status" value="1"/>
</dbReference>
<dbReference type="RefSeq" id="WP_133605524.1">
    <property type="nucleotide sequence ID" value="NZ_JAUFPJ010000012.1"/>
</dbReference>
<dbReference type="OrthoDB" id="8885859at2"/>
<protein>
    <submittedName>
        <fullName evidence="2">Putative autotransporter adhesin-like protein</fullName>
    </submittedName>
</protein>
<dbReference type="InterPro" id="IPR021255">
    <property type="entry name" value="DUF2807"/>
</dbReference>
<evidence type="ECO:0000313" key="3">
    <source>
        <dbReference type="Proteomes" id="UP000295357"/>
    </source>
</evidence>
<dbReference type="Proteomes" id="UP000295357">
    <property type="component" value="Unassembled WGS sequence"/>
</dbReference>
<dbReference type="PROSITE" id="PS51257">
    <property type="entry name" value="PROKAR_LIPOPROTEIN"/>
    <property type="match status" value="1"/>
</dbReference>
<dbReference type="PANTHER" id="PTHR39200">
    <property type="entry name" value="HYPOTHETICAL EXPORTED PROTEIN"/>
    <property type="match status" value="1"/>
</dbReference>
<name>A0A4R6MRG1_9BURK</name>
<accession>A0A4R6MRG1</accession>